<accession>A0A0E9XZU1</accession>
<proteinExistence type="predicted"/>
<sequence length="19" mass="2358">MIFQRRSCVVEFCTPEWLI</sequence>
<protein>
    <submittedName>
        <fullName evidence="1">Uncharacterized protein</fullName>
    </submittedName>
</protein>
<evidence type="ECO:0000313" key="1">
    <source>
        <dbReference type="EMBL" id="JAI07361.1"/>
    </source>
</evidence>
<name>A0A0E9XZU1_ANGAN</name>
<reference evidence="1" key="1">
    <citation type="submission" date="2014-11" db="EMBL/GenBank/DDBJ databases">
        <authorList>
            <person name="Amaro Gonzalez C."/>
        </authorList>
    </citation>
    <scope>NUCLEOTIDE SEQUENCE</scope>
</reference>
<dbReference type="AlphaFoldDB" id="A0A0E9XZU1"/>
<dbReference type="EMBL" id="GBXM01001217">
    <property type="protein sequence ID" value="JAI07361.1"/>
    <property type="molecule type" value="Transcribed_RNA"/>
</dbReference>
<reference evidence="1" key="2">
    <citation type="journal article" date="2015" name="Fish Shellfish Immunol.">
        <title>Early steps in the European eel (Anguilla anguilla)-Vibrio vulnificus interaction in the gills: Role of the RtxA13 toxin.</title>
        <authorList>
            <person name="Callol A."/>
            <person name="Pajuelo D."/>
            <person name="Ebbesson L."/>
            <person name="Teles M."/>
            <person name="MacKenzie S."/>
            <person name="Amaro C."/>
        </authorList>
    </citation>
    <scope>NUCLEOTIDE SEQUENCE</scope>
</reference>
<organism evidence="1">
    <name type="scientific">Anguilla anguilla</name>
    <name type="common">European freshwater eel</name>
    <name type="synonym">Muraena anguilla</name>
    <dbReference type="NCBI Taxonomy" id="7936"/>
    <lineage>
        <taxon>Eukaryota</taxon>
        <taxon>Metazoa</taxon>
        <taxon>Chordata</taxon>
        <taxon>Craniata</taxon>
        <taxon>Vertebrata</taxon>
        <taxon>Euteleostomi</taxon>
        <taxon>Actinopterygii</taxon>
        <taxon>Neopterygii</taxon>
        <taxon>Teleostei</taxon>
        <taxon>Anguilliformes</taxon>
        <taxon>Anguillidae</taxon>
        <taxon>Anguilla</taxon>
    </lineage>
</organism>